<keyword evidence="1" id="KW-0396">Initiation factor</keyword>
<name>A0A5A7P0C1_STRAF</name>
<dbReference type="Proteomes" id="UP000325081">
    <property type="component" value="Unassembled WGS sequence"/>
</dbReference>
<dbReference type="GO" id="GO:0003743">
    <property type="term" value="F:translation initiation factor activity"/>
    <property type="evidence" value="ECO:0007669"/>
    <property type="project" value="UniProtKB-KW"/>
</dbReference>
<protein>
    <submittedName>
        <fullName evidence="1">Eukaryotic translation initiation factor 3subunit I</fullName>
    </submittedName>
</protein>
<sequence>MRCSTSSAHSTREYKSSVARFSSSTSCFSVSLSKLSPRSREFLLPSEGLTKVRDRVPRRVLEDDFGAVVGGFGASLATVELRPRGVRGFACGWSVGAMEKNATSKAKERMVLVARESTAAPGSF</sequence>
<organism evidence="1 2">
    <name type="scientific">Striga asiatica</name>
    <name type="common">Asiatic witchweed</name>
    <name type="synonym">Buchnera asiatica</name>
    <dbReference type="NCBI Taxonomy" id="4170"/>
    <lineage>
        <taxon>Eukaryota</taxon>
        <taxon>Viridiplantae</taxon>
        <taxon>Streptophyta</taxon>
        <taxon>Embryophyta</taxon>
        <taxon>Tracheophyta</taxon>
        <taxon>Spermatophyta</taxon>
        <taxon>Magnoliopsida</taxon>
        <taxon>eudicotyledons</taxon>
        <taxon>Gunneridae</taxon>
        <taxon>Pentapetalae</taxon>
        <taxon>asterids</taxon>
        <taxon>lamiids</taxon>
        <taxon>Lamiales</taxon>
        <taxon>Orobanchaceae</taxon>
        <taxon>Buchnereae</taxon>
        <taxon>Striga</taxon>
    </lineage>
</organism>
<dbReference type="EMBL" id="BKCP01000891">
    <property type="protein sequence ID" value="GER26192.1"/>
    <property type="molecule type" value="Genomic_DNA"/>
</dbReference>
<evidence type="ECO:0000313" key="1">
    <source>
        <dbReference type="EMBL" id="GER26192.1"/>
    </source>
</evidence>
<keyword evidence="1" id="KW-0648">Protein biosynthesis</keyword>
<accession>A0A5A7P0C1</accession>
<evidence type="ECO:0000313" key="2">
    <source>
        <dbReference type="Proteomes" id="UP000325081"/>
    </source>
</evidence>
<dbReference type="AlphaFoldDB" id="A0A5A7P0C1"/>
<comment type="caution">
    <text evidence="1">The sequence shown here is derived from an EMBL/GenBank/DDBJ whole genome shotgun (WGS) entry which is preliminary data.</text>
</comment>
<gene>
    <name evidence="1" type="ORF">STAS_01832</name>
</gene>
<proteinExistence type="predicted"/>
<keyword evidence="2" id="KW-1185">Reference proteome</keyword>
<reference evidence="2" key="1">
    <citation type="journal article" date="2019" name="Curr. Biol.">
        <title>Genome Sequence of Striga asiatica Provides Insight into the Evolution of Plant Parasitism.</title>
        <authorList>
            <person name="Yoshida S."/>
            <person name="Kim S."/>
            <person name="Wafula E.K."/>
            <person name="Tanskanen J."/>
            <person name="Kim Y.M."/>
            <person name="Honaas L."/>
            <person name="Yang Z."/>
            <person name="Spallek T."/>
            <person name="Conn C.E."/>
            <person name="Ichihashi Y."/>
            <person name="Cheong K."/>
            <person name="Cui S."/>
            <person name="Der J.P."/>
            <person name="Gundlach H."/>
            <person name="Jiao Y."/>
            <person name="Hori C."/>
            <person name="Ishida J.K."/>
            <person name="Kasahara H."/>
            <person name="Kiba T."/>
            <person name="Kim M.S."/>
            <person name="Koo N."/>
            <person name="Laohavisit A."/>
            <person name="Lee Y.H."/>
            <person name="Lumba S."/>
            <person name="McCourt P."/>
            <person name="Mortimer J.C."/>
            <person name="Mutuku J.M."/>
            <person name="Nomura T."/>
            <person name="Sasaki-Sekimoto Y."/>
            <person name="Seto Y."/>
            <person name="Wang Y."/>
            <person name="Wakatake T."/>
            <person name="Sakakibara H."/>
            <person name="Demura T."/>
            <person name="Yamaguchi S."/>
            <person name="Yoneyama K."/>
            <person name="Manabe R.I."/>
            <person name="Nelson D.C."/>
            <person name="Schulman A.H."/>
            <person name="Timko M.P."/>
            <person name="dePamphilis C.W."/>
            <person name="Choi D."/>
            <person name="Shirasu K."/>
        </authorList>
    </citation>
    <scope>NUCLEOTIDE SEQUENCE [LARGE SCALE GENOMIC DNA]</scope>
    <source>
        <strain evidence="2">cv. UVA1</strain>
    </source>
</reference>